<dbReference type="PANTHER" id="PTHR11280">
    <property type="entry name" value="GLUCOSAMINE-6-PHOSPHATE ISOMERASE"/>
    <property type="match status" value="1"/>
</dbReference>
<evidence type="ECO:0000313" key="6">
    <source>
        <dbReference type="Proteomes" id="UP000238205"/>
    </source>
</evidence>
<comment type="pathway">
    <text evidence="3">Amino-sugar metabolism; N-acetylneuraminate degradation; D-fructose 6-phosphate from N-acetylneuraminate: step 5/5.</text>
</comment>
<dbReference type="HAMAP" id="MF_01241">
    <property type="entry name" value="GlcN6P_deamin"/>
    <property type="match status" value="1"/>
</dbReference>
<feature type="active site" description="Proton acceptor; for ring-opening step" evidence="3">
    <location>
        <position position="137"/>
    </location>
</feature>
<comment type="caution">
    <text evidence="3">Lacks conserved residue(s) required for the propagation of feature annotation.</text>
</comment>
<dbReference type="GO" id="GO:0042802">
    <property type="term" value="F:identical protein binding"/>
    <property type="evidence" value="ECO:0007669"/>
    <property type="project" value="TreeGrafter"/>
</dbReference>
<feature type="active site" description="For ring-opening step" evidence="3">
    <location>
        <position position="135"/>
    </location>
</feature>
<keyword evidence="2 3" id="KW-0119">Carbohydrate metabolism</keyword>
<dbReference type="InterPro" id="IPR037171">
    <property type="entry name" value="NagB/RpiA_transferase-like"/>
</dbReference>
<gene>
    <name evidence="3" type="primary">nagB</name>
    <name evidence="5" type="ORF">CLV38_10485</name>
</gene>
<accession>A0A2T0W9T1</accession>
<name>A0A2T0W9T1_9LACT</name>
<dbReference type="InterPro" id="IPR004547">
    <property type="entry name" value="Glucosamine6P_isomerase"/>
</dbReference>
<protein>
    <recommendedName>
        <fullName evidence="3">Glucosamine-6-phosphate deaminase</fullName>
        <ecNumber evidence="3">3.5.99.6</ecNumber>
    </recommendedName>
    <alternativeName>
        <fullName evidence="3">GlcN6P deaminase</fullName>
        <shortName evidence="3">GNPDA</shortName>
    </alternativeName>
    <alternativeName>
        <fullName evidence="3">Glucosamine-6-phosphate isomerase</fullName>
    </alternativeName>
</protein>
<dbReference type="CDD" id="cd01399">
    <property type="entry name" value="GlcN6P_deaminase"/>
    <property type="match status" value="1"/>
</dbReference>
<feature type="active site" description="For ring-opening step" evidence="3">
    <location>
        <position position="142"/>
    </location>
</feature>
<dbReference type="Pfam" id="PF01182">
    <property type="entry name" value="Glucosamine_iso"/>
    <property type="match status" value="1"/>
</dbReference>
<evidence type="ECO:0000256" key="3">
    <source>
        <dbReference type="HAMAP-Rule" id="MF_01241"/>
    </source>
</evidence>
<dbReference type="GO" id="GO:0006043">
    <property type="term" value="P:glucosamine catabolic process"/>
    <property type="evidence" value="ECO:0007669"/>
    <property type="project" value="TreeGrafter"/>
</dbReference>
<dbReference type="EMBL" id="PVTO01000004">
    <property type="protein sequence ID" value="PRY83479.1"/>
    <property type="molecule type" value="Genomic_DNA"/>
</dbReference>
<dbReference type="Proteomes" id="UP000238205">
    <property type="component" value="Unassembled WGS sequence"/>
</dbReference>
<comment type="catalytic activity">
    <reaction evidence="3">
        <text>alpha-D-glucosamine 6-phosphate + H2O = beta-D-fructose 6-phosphate + NH4(+)</text>
        <dbReference type="Rhea" id="RHEA:12172"/>
        <dbReference type="ChEBI" id="CHEBI:15377"/>
        <dbReference type="ChEBI" id="CHEBI:28938"/>
        <dbReference type="ChEBI" id="CHEBI:57634"/>
        <dbReference type="ChEBI" id="CHEBI:75989"/>
        <dbReference type="EC" id="3.5.99.6"/>
    </reaction>
</comment>
<proteinExistence type="inferred from homology"/>
<keyword evidence="6" id="KW-1185">Reference proteome</keyword>
<dbReference type="Gene3D" id="3.40.50.1360">
    <property type="match status" value="1"/>
</dbReference>
<dbReference type="AlphaFoldDB" id="A0A2T0W9T1"/>
<dbReference type="GO" id="GO:0005737">
    <property type="term" value="C:cytoplasm"/>
    <property type="evidence" value="ECO:0007669"/>
    <property type="project" value="TreeGrafter"/>
</dbReference>
<reference evidence="5 6" key="1">
    <citation type="submission" date="2018-03" db="EMBL/GenBank/DDBJ databases">
        <title>Genomic Encyclopedia of Archaeal and Bacterial Type Strains, Phase II (KMG-II): from individual species to whole genera.</title>
        <authorList>
            <person name="Goeker M."/>
        </authorList>
    </citation>
    <scope>NUCLEOTIDE SEQUENCE [LARGE SCALE GENOMIC DNA]</scope>
    <source>
        <strain evidence="5 6">DSM 13175</strain>
    </source>
</reference>
<dbReference type="PANTHER" id="PTHR11280:SF5">
    <property type="entry name" value="GLUCOSAMINE-6-PHOSPHATE ISOMERASE"/>
    <property type="match status" value="1"/>
</dbReference>
<comment type="function">
    <text evidence="3">Catalyzes the reversible isomerization-deamination of glucosamine 6-phosphate (GlcN6P) to form fructose 6-phosphate (Fru6P) and ammonium ion.</text>
</comment>
<dbReference type="GO" id="GO:0005975">
    <property type="term" value="P:carbohydrate metabolic process"/>
    <property type="evidence" value="ECO:0007669"/>
    <property type="project" value="InterPro"/>
</dbReference>
<evidence type="ECO:0000313" key="5">
    <source>
        <dbReference type="EMBL" id="PRY83479.1"/>
    </source>
</evidence>
<evidence type="ECO:0000256" key="1">
    <source>
        <dbReference type="ARBA" id="ARBA00022801"/>
    </source>
</evidence>
<dbReference type="SUPFAM" id="SSF100950">
    <property type="entry name" value="NagB/RpiA/CoA transferase-like"/>
    <property type="match status" value="1"/>
</dbReference>
<evidence type="ECO:0000259" key="4">
    <source>
        <dbReference type="Pfam" id="PF01182"/>
    </source>
</evidence>
<evidence type="ECO:0000256" key="2">
    <source>
        <dbReference type="ARBA" id="ARBA00023277"/>
    </source>
</evidence>
<keyword evidence="1 3" id="KW-0378">Hydrolase</keyword>
<dbReference type="InterPro" id="IPR006148">
    <property type="entry name" value="Glc/Gal-6P_isomerase"/>
</dbReference>
<feature type="active site" description="Proton acceptor; for enolization step" evidence="3">
    <location>
        <position position="70"/>
    </location>
</feature>
<organism evidence="5 6">
    <name type="scientific">Alkalibacterium olivapovliticus</name>
    <dbReference type="NCBI Taxonomy" id="99907"/>
    <lineage>
        <taxon>Bacteria</taxon>
        <taxon>Bacillati</taxon>
        <taxon>Bacillota</taxon>
        <taxon>Bacilli</taxon>
        <taxon>Lactobacillales</taxon>
        <taxon>Carnobacteriaceae</taxon>
        <taxon>Alkalibacterium</taxon>
    </lineage>
</organism>
<dbReference type="UniPathway" id="UPA00629">
    <property type="reaction ID" value="UER00684"/>
</dbReference>
<comment type="similarity">
    <text evidence="3">Belongs to the glucosamine/galactosamine-6-phosphate isomerase family. NagB subfamily.</text>
</comment>
<dbReference type="EC" id="3.5.99.6" evidence="3"/>
<dbReference type="GO" id="GO:0004342">
    <property type="term" value="F:glucosamine-6-phosphate deaminase activity"/>
    <property type="evidence" value="ECO:0007669"/>
    <property type="project" value="UniProtKB-UniRule"/>
</dbReference>
<sequence>MNSTENGNMKIIKVKNKQDGGEIAYKLIREAHESGATVFGLATGSTPETLYSVLRKSDLDFSDKIAINLDEYIGLAGDHPQSYKTFMKEHLFNDKPFKETFIPDGLAEEESEVKHYNTVIESNPIDVQILGIGTNAHIGFNEPGTPFDTQTHKVALTDATIEANKHNFDSENDVPRFAYSMGIKSIMSAKKIILLAYGENKAEAVANTVSGPVTEDVPSSILQKHPDVVLILDEAAASQL</sequence>
<dbReference type="GO" id="GO:0006046">
    <property type="term" value="P:N-acetylglucosamine catabolic process"/>
    <property type="evidence" value="ECO:0007669"/>
    <property type="project" value="TreeGrafter"/>
</dbReference>
<comment type="caution">
    <text evidence="5">The sequence shown here is derived from an EMBL/GenBank/DDBJ whole genome shotgun (WGS) entry which is preliminary data.</text>
</comment>
<feature type="domain" description="Glucosamine/galactosamine-6-phosphate isomerase" evidence="4">
    <location>
        <begin position="29"/>
        <end position="225"/>
    </location>
</feature>
<dbReference type="GO" id="GO:0019262">
    <property type="term" value="P:N-acetylneuraminate catabolic process"/>
    <property type="evidence" value="ECO:0007669"/>
    <property type="project" value="UniProtKB-UniRule"/>
</dbReference>